<dbReference type="RefSeq" id="WP_151133757.1">
    <property type="nucleotide sequence ID" value="NZ_CP043311.1"/>
</dbReference>
<sequence>MSCTTSRKIDQLRRQIPAFSCVPGCHDCCGPVTASSEEMSRLPVKSNAEHDAALAQWNCVHLGTQGCEAYEQRPLICRLFGTTPSLPCPRGRGPETPTEAHVERQVHELIASTRQVLV</sequence>
<dbReference type="KEGG" id="plal:FXN65_13910"/>
<dbReference type="InterPro" id="IPR016928">
    <property type="entry name" value="UCP029611"/>
</dbReference>
<dbReference type="AlphaFoldDB" id="A0A5J6QMU5"/>
<reference evidence="1 2" key="1">
    <citation type="submission" date="2019-08" db="EMBL/GenBank/DDBJ databases">
        <title>Whole-genome Sequencing of e-waste polymer degrading bacterium Pseudomonas sp. strain PE08.</title>
        <authorList>
            <person name="Kirdat K."/>
            <person name="Debbarma P."/>
            <person name="Narawade N."/>
            <person name="Suyal D."/>
            <person name="Thorat V."/>
            <person name="Shouche Y."/>
            <person name="Goel R."/>
            <person name="Yadav A."/>
        </authorList>
    </citation>
    <scope>NUCLEOTIDE SEQUENCE [LARGE SCALE GENOMIC DNA]</scope>
    <source>
        <strain evidence="1 2">PE08</strain>
    </source>
</reference>
<organism evidence="1 2">
    <name type="scientific">Metapseudomonas lalkuanensis</name>
    <dbReference type="NCBI Taxonomy" id="2604832"/>
    <lineage>
        <taxon>Bacteria</taxon>
        <taxon>Pseudomonadati</taxon>
        <taxon>Pseudomonadota</taxon>
        <taxon>Gammaproteobacteria</taxon>
        <taxon>Pseudomonadales</taxon>
        <taxon>Pseudomonadaceae</taxon>
        <taxon>Metapseudomonas</taxon>
    </lineage>
</organism>
<dbReference type="Proteomes" id="UP000327179">
    <property type="component" value="Chromosome"/>
</dbReference>
<dbReference type="InterPro" id="IPR005358">
    <property type="entry name" value="Puta_zinc/iron-chelating_dom"/>
</dbReference>
<keyword evidence="2" id="KW-1185">Reference proteome</keyword>
<gene>
    <name evidence="1" type="ORF">FXN65_13910</name>
</gene>
<dbReference type="PIRSF" id="PIRSF029611">
    <property type="entry name" value="UCP029611"/>
    <property type="match status" value="1"/>
</dbReference>
<evidence type="ECO:0000313" key="1">
    <source>
        <dbReference type="EMBL" id="QEY63105.1"/>
    </source>
</evidence>
<accession>A0A5J6QMU5</accession>
<dbReference type="EMBL" id="CP043311">
    <property type="protein sequence ID" value="QEY63105.1"/>
    <property type="molecule type" value="Genomic_DNA"/>
</dbReference>
<evidence type="ECO:0000313" key="2">
    <source>
        <dbReference type="Proteomes" id="UP000327179"/>
    </source>
</evidence>
<dbReference type="Pfam" id="PF03692">
    <property type="entry name" value="CxxCxxCC"/>
    <property type="match status" value="1"/>
</dbReference>
<proteinExistence type="predicted"/>
<name>A0A5J6QMU5_9GAMM</name>
<protein>
    <submittedName>
        <fullName evidence="1">YkgJ family cysteine cluster protein</fullName>
    </submittedName>
</protein>